<sequence length="131" mass="14192">MTSHTSSVTTSRASSEPYHQPEQSQEPNAEPEFIYGHMPADGDIDVWALGCSMMEVRLGNRPFYGYDLDNTSISALQNMELTMEPMPLAFRGDLKKSGFGSANCPHGASYDDEGAAGATSWFPAPLGPKTQ</sequence>
<dbReference type="GO" id="GO:0004672">
    <property type="term" value="F:protein kinase activity"/>
    <property type="evidence" value="ECO:0007669"/>
    <property type="project" value="InterPro"/>
</dbReference>
<feature type="region of interest" description="Disordered" evidence="1">
    <location>
        <begin position="1"/>
        <end position="35"/>
    </location>
</feature>
<dbReference type="Gene3D" id="1.10.510.10">
    <property type="entry name" value="Transferase(Phosphotransferase) domain 1"/>
    <property type="match status" value="1"/>
</dbReference>
<evidence type="ECO:0000313" key="4">
    <source>
        <dbReference type="Proteomes" id="UP001287356"/>
    </source>
</evidence>
<proteinExistence type="predicted"/>
<protein>
    <recommendedName>
        <fullName evidence="2">Protein kinase domain-containing protein</fullName>
    </recommendedName>
</protein>
<name>A0AAE0JT11_9PEZI</name>
<reference evidence="3" key="1">
    <citation type="journal article" date="2023" name="Mol. Phylogenet. Evol.">
        <title>Genome-scale phylogeny and comparative genomics of the fungal order Sordariales.</title>
        <authorList>
            <person name="Hensen N."/>
            <person name="Bonometti L."/>
            <person name="Westerberg I."/>
            <person name="Brannstrom I.O."/>
            <person name="Guillou S."/>
            <person name="Cros-Aarteil S."/>
            <person name="Calhoun S."/>
            <person name="Haridas S."/>
            <person name="Kuo A."/>
            <person name="Mondo S."/>
            <person name="Pangilinan J."/>
            <person name="Riley R."/>
            <person name="LaButti K."/>
            <person name="Andreopoulos B."/>
            <person name="Lipzen A."/>
            <person name="Chen C."/>
            <person name="Yan M."/>
            <person name="Daum C."/>
            <person name="Ng V."/>
            <person name="Clum A."/>
            <person name="Steindorff A."/>
            <person name="Ohm R.A."/>
            <person name="Martin F."/>
            <person name="Silar P."/>
            <person name="Natvig D.O."/>
            <person name="Lalanne C."/>
            <person name="Gautier V."/>
            <person name="Ament-Velasquez S.L."/>
            <person name="Kruys A."/>
            <person name="Hutchinson M.I."/>
            <person name="Powell A.J."/>
            <person name="Barry K."/>
            <person name="Miller A.N."/>
            <person name="Grigoriev I.V."/>
            <person name="Debuchy R."/>
            <person name="Gladieux P."/>
            <person name="Hiltunen Thoren M."/>
            <person name="Johannesson H."/>
        </authorList>
    </citation>
    <scope>NUCLEOTIDE SEQUENCE</scope>
    <source>
        <strain evidence="3">CBS 958.72</strain>
    </source>
</reference>
<keyword evidence="4" id="KW-1185">Reference proteome</keyword>
<dbReference type="Proteomes" id="UP001287356">
    <property type="component" value="Unassembled WGS sequence"/>
</dbReference>
<gene>
    <name evidence="3" type="ORF">B0T24DRAFT_685516</name>
</gene>
<evidence type="ECO:0000259" key="2">
    <source>
        <dbReference type="PROSITE" id="PS50011"/>
    </source>
</evidence>
<accession>A0AAE0JT11</accession>
<dbReference type="AlphaFoldDB" id="A0AAE0JT11"/>
<feature type="domain" description="Protein kinase" evidence="2">
    <location>
        <begin position="1"/>
        <end position="131"/>
    </location>
</feature>
<evidence type="ECO:0000313" key="3">
    <source>
        <dbReference type="EMBL" id="KAK3358442.1"/>
    </source>
</evidence>
<evidence type="ECO:0000256" key="1">
    <source>
        <dbReference type="SAM" id="MobiDB-lite"/>
    </source>
</evidence>
<reference evidence="3" key="2">
    <citation type="submission" date="2023-06" db="EMBL/GenBank/DDBJ databases">
        <authorList>
            <consortium name="Lawrence Berkeley National Laboratory"/>
            <person name="Haridas S."/>
            <person name="Hensen N."/>
            <person name="Bonometti L."/>
            <person name="Westerberg I."/>
            <person name="Brannstrom I.O."/>
            <person name="Guillou S."/>
            <person name="Cros-Aarteil S."/>
            <person name="Calhoun S."/>
            <person name="Kuo A."/>
            <person name="Mondo S."/>
            <person name="Pangilinan J."/>
            <person name="Riley R."/>
            <person name="Labutti K."/>
            <person name="Andreopoulos B."/>
            <person name="Lipzen A."/>
            <person name="Chen C."/>
            <person name="Yanf M."/>
            <person name="Daum C."/>
            <person name="Ng V."/>
            <person name="Clum A."/>
            <person name="Steindorff A."/>
            <person name="Ohm R."/>
            <person name="Martin F."/>
            <person name="Silar P."/>
            <person name="Natvig D."/>
            <person name="Lalanne C."/>
            <person name="Gautier V."/>
            <person name="Ament-Velasquez S.L."/>
            <person name="Kruys A."/>
            <person name="Hutchinson M.I."/>
            <person name="Powell A.J."/>
            <person name="Barry K."/>
            <person name="Miller A.N."/>
            <person name="Grigoriev I.V."/>
            <person name="Debuchy R."/>
            <person name="Gladieux P."/>
            <person name="Thoren M.H."/>
            <person name="Johannesson H."/>
        </authorList>
    </citation>
    <scope>NUCLEOTIDE SEQUENCE</scope>
    <source>
        <strain evidence="3">CBS 958.72</strain>
    </source>
</reference>
<dbReference type="GO" id="GO:0005524">
    <property type="term" value="F:ATP binding"/>
    <property type="evidence" value="ECO:0007669"/>
    <property type="project" value="InterPro"/>
</dbReference>
<dbReference type="InterPro" id="IPR000719">
    <property type="entry name" value="Prot_kinase_dom"/>
</dbReference>
<comment type="caution">
    <text evidence="3">The sequence shown here is derived from an EMBL/GenBank/DDBJ whole genome shotgun (WGS) entry which is preliminary data.</text>
</comment>
<dbReference type="SUPFAM" id="SSF56112">
    <property type="entry name" value="Protein kinase-like (PK-like)"/>
    <property type="match status" value="1"/>
</dbReference>
<dbReference type="InterPro" id="IPR011009">
    <property type="entry name" value="Kinase-like_dom_sf"/>
</dbReference>
<organism evidence="3 4">
    <name type="scientific">Lasiosphaeria ovina</name>
    <dbReference type="NCBI Taxonomy" id="92902"/>
    <lineage>
        <taxon>Eukaryota</taxon>
        <taxon>Fungi</taxon>
        <taxon>Dikarya</taxon>
        <taxon>Ascomycota</taxon>
        <taxon>Pezizomycotina</taxon>
        <taxon>Sordariomycetes</taxon>
        <taxon>Sordariomycetidae</taxon>
        <taxon>Sordariales</taxon>
        <taxon>Lasiosphaeriaceae</taxon>
        <taxon>Lasiosphaeria</taxon>
    </lineage>
</organism>
<dbReference type="PROSITE" id="PS50011">
    <property type="entry name" value="PROTEIN_KINASE_DOM"/>
    <property type="match status" value="1"/>
</dbReference>
<feature type="compositionally biased region" description="Polar residues" evidence="1">
    <location>
        <begin position="1"/>
        <end position="14"/>
    </location>
</feature>
<dbReference type="EMBL" id="JAULSN010000016">
    <property type="protein sequence ID" value="KAK3358442.1"/>
    <property type="molecule type" value="Genomic_DNA"/>
</dbReference>